<comment type="caution">
    <text evidence="3">The sequence shown here is derived from an EMBL/GenBank/DDBJ whole genome shotgun (WGS) entry which is preliminary data.</text>
</comment>
<keyword evidence="1" id="KW-1133">Transmembrane helix</keyword>
<evidence type="ECO:0000256" key="2">
    <source>
        <dbReference type="SAM" id="SignalP"/>
    </source>
</evidence>
<reference evidence="3" key="1">
    <citation type="submission" date="2023-06" db="EMBL/GenBank/DDBJ databases">
        <title>Genomic analysis of the entomopathogenic nematode Steinernema hermaphroditum.</title>
        <authorList>
            <person name="Schwarz E.M."/>
            <person name="Heppert J.K."/>
            <person name="Baniya A."/>
            <person name="Schwartz H.T."/>
            <person name="Tan C.-H."/>
            <person name="Antoshechkin I."/>
            <person name="Sternberg P.W."/>
            <person name="Goodrich-Blair H."/>
            <person name="Dillman A.R."/>
        </authorList>
    </citation>
    <scope>NUCLEOTIDE SEQUENCE</scope>
    <source>
        <strain evidence="3">PS9179</strain>
        <tissue evidence="3">Whole animal</tissue>
    </source>
</reference>
<gene>
    <name evidence="3" type="ORF">QR680_015300</name>
</gene>
<feature type="signal peptide" evidence="2">
    <location>
        <begin position="1"/>
        <end position="19"/>
    </location>
</feature>
<sequence length="66" mass="6820">MKTYLVVVFLVLICALASAQTTNAPTGSGGIQDIFGLGAVQSIIGHLLQRILAIIPLALAFVVNAI</sequence>
<keyword evidence="1" id="KW-0812">Transmembrane</keyword>
<dbReference type="AlphaFoldDB" id="A0AA39LKC7"/>
<feature type="chain" id="PRO_5041297926" evidence="2">
    <location>
        <begin position="20"/>
        <end position="66"/>
    </location>
</feature>
<accession>A0AA39LKC7</accession>
<evidence type="ECO:0000313" key="4">
    <source>
        <dbReference type="Proteomes" id="UP001175271"/>
    </source>
</evidence>
<keyword evidence="1" id="KW-0472">Membrane</keyword>
<organism evidence="3 4">
    <name type="scientific">Steinernema hermaphroditum</name>
    <dbReference type="NCBI Taxonomy" id="289476"/>
    <lineage>
        <taxon>Eukaryota</taxon>
        <taxon>Metazoa</taxon>
        <taxon>Ecdysozoa</taxon>
        <taxon>Nematoda</taxon>
        <taxon>Chromadorea</taxon>
        <taxon>Rhabditida</taxon>
        <taxon>Tylenchina</taxon>
        <taxon>Panagrolaimomorpha</taxon>
        <taxon>Strongyloidoidea</taxon>
        <taxon>Steinernematidae</taxon>
        <taxon>Steinernema</taxon>
    </lineage>
</organism>
<evidence type="ECO:0000256" key="1">
    <source>
        <dbReference type="SAM" id="Phobius"/>
    </source>
</evidence>
<dbReference type="EMBL" id="JAUCMV010000004">
    <property type="protein sequence ID" value="KAK0400532.1"/>
    <property type="molecule type" value="Genomic_DNA"/>
</dbReference>
<proteinExistence type="predicted"/>
<name>A0AA39LKC7_9BILA</name>
<keyword evidence="2" id="KW-0732">Signal</keyword>
<dbReference type="Proteomes" id="UP001175271">
    <property type="component" value="Unassembled WGS sequence"/>
</dbReference>
<feature type="transmembrane region" description="Helical" evidence="1">
    <location>
        <begin position="43"/>
        <end position="63"/>
    </location>
</feature>
<protein>
    <submittedName>
        <fullName evidence="3">Uncharacterized protein</fullName>
    </submittedName>
</protein>
<keyword evidence="4" id="KW-1185">Reference proteome</keyword>
<evidence type="ECO:0000313" key="3">
    <source>
        <dbReference type="EMBL" id="KAK0400532.1"/>
    </source>
</evidence>